<feature type="compositionally biased region" description="Acidic residues" evidence="7">
    <location>
        <begin position="1150"/>
        <end position="1162"/>
    </location>
</feature>
<name>A0A8S1KQC2_9CILI</name>
<keyword evidence="4" id="KW-0539">Nucleus</keyword>
<evidence type="ECO:0000256" key="2">
    <source>
        <dbReference type="ARBA" id="ARBA00022618"/>
    </source>
</evidence>
<gene>
    <name evidence="9" type="ORF">PSON_ATCC_30995.1.T0110293</name>
</gene>
<comment type="subcellular location">
    <subcellularLocation>
        <location evidence="1">Nucleus</location>
    </subcellularLocation>
</comment>
<feature type="compositionally biased region" description="Basic residues" evidence="7">
    <location>
        <begin position="1176"/>
        <end position="1187"/>
    </location>
</feature>
<protein>
    <recommendedName>
        <fullName evidence="8">Condensin complex subunit 1 C-terminal domain-containing protein</fullName>
    </recommendedName>
</protein>
<evidence type="ECO:0000256" key="1">
    <source>
        <dbReference type="ARBA" id="ARBA00004123"/>
    </source>
</evidence>
<dbReference type="GO" id="GO:0042393">
    <property type="term" value="F:histone binding"/>
    <property type="evidence" value="ECO:0007669"/>
    <property type="project" value="TreeGrafter"/>
</dbReference>
<dbReference type="AlphaFoldDB" id="A0A8S1KQC2"/>
<keyword evidence="3" id="KW-0498">Mitosis</keyword>
<evidence type="ECO:0000256" key="7">
    <source>
        <dbReference type="SAM" id="MobiDB-lite"/>
    </source>
</evidence>
<reference evidence="9" key="1">
    <citation type="submission" date="2021-01" db="EMBL/GenBank/DDBJ databases">
        <authorList>
            <consortium name="Genoscope - CEA"/>
            <person name="William W."/>
        </authorList>
    </citation>
    <scope>NUCLEOTIDE SEQUENCE</scope>
</reference>
<evidence type="ECO:0000259" key="8">
    <source>
        <dbReference type="Pfam" id="PF12717"/>
    </source>
</evidence>
<dbReference type="GO" id="GO:0051301">
    <property type="term" value="P:cell division"/>
    <property type="evidence" value="ECO:0007669"/>
    <property type="project" value="UniProtKB-KW"/>
</dbReference>
<dbReference type="PANTHER" id="PTHR14222:SF2">
    <property type="entry name" value="CONDENSIN COMPLEX SUBUNIT 1"/>
    <property type="match status" value="1"/>
</dbReference>
<dbReference type="OrthoDB" id="436262at2759"/>
<organism evidence="9 10">
    <name type="scientific">Paramecium sonneborni</name>
    <dbReference type="NCBI Taxonomy" id="65129"/>
    <lineage>
        <taxon>Eukaryota</taxon>
        <taxon>Sar</taxon>
        <taxon>Alveolata</taxon>
        <taxon>Ciliophora</taxon>
        <taxon>Intramacronucleata</taxon>
        <taxon>Oligohymenophorea</taxon>
        <taxon>Peniculida</taxon>
        <taxon>Parameciidae</taxon>
        <taxon>Paramecium</taxon>
    </lineage>
</organism>
<dbReference type="InterPro" id="IPR032682">
    <property type="entry name" value="Cnd1_C"/>
</dbReference>
<keyword evidence="5" id="KW-0131">Cell cycle</keyword>
<evidence type="ECO:0000256" key="3">
    <source>
        <dbReference type="ARBA" id="ARBA00022776"/>
    </source>
</evidence>
<evidence type="ECO:0000256" key="6">
    <source>
        <dbReference type="SAM" id="Coils"/>
    </source>
</evidence>
<dbReference type="GO" id="GO:0000796">
    <property type="term" value="C:condensin complex"/>
    <property type="evidence" value="ECO:0007669"/>
    <property type="project" value="TreeGrafter"/>
</dbReference>
<dbReference type="PANTHER" id="PTHR14222">
    <property type="entry name" value="CONDENSIN"/>
    <property type="match status" value="1"/>
</dbReference>
<proteinExistence type="predicted"/>
<keyword evidence="6" id="KW-0175">Coiled coil</keyword>
<keyword evidence="2" id="KW-0132">Cell division</keyword>
<evidence type="ECO:0000313" key="9">
    <source>
        <dbReference type="EMBL" id="CAD8057589.1"/>
    </source>
</evidence>
<evidence type="ECO:0000256" key="4">
    <source>
        <dbReference type="ARBA" id="ARBA00023242"/>
    </source>
</evidence>
<feature type="domain" description="Condensin complex subunit 1 C-terminal" evidence="8">
    <location>
        <begin position="884"/>
        <end position="1036"/>
    </location>
</feature>
<dbReference type="EMBL" id="CAJJDN010000011">
    <property type="protein sequence ID" value="CAD8057589.1"/>
    <property type="molecule type" value="Genomic_DNA"/>
</dbReference>
<dbReference type="Proteomes" id="UP000692954">
    <property type="component" value="Unassembled WGS sequence"/>
</dbReference>
<dbReference type="GO" id="GO:0005634">
    <property type="term" value="C:nucleus"/>
    <property type="evidence" value="ECO:0007669"/>
    <property type="project" value="UniProtKB-SubCell"/>
</dbReference>
<dbReference type="Pfam" id="PF12717">
    <property type="entry name" value="Cnd1"/>
    <property type="match status" value="1"/>
</dbReference>
<dbReference type="GO" id="GO:0010032">
    <property type="term" value="P:meiotic chromosome condensation"/>
    <property type="evidence" value="ECO:0007669"/>
    <property type="project" value="TreeGrafter"/>
</dbReference>
<keyword evidence="10" id="KW-1185">Reference proteome</keyword>
<feature type="coiled-coil region" evidence="6">
    <location>
        <begin position="402"/>
        <end position="457"/>
    </location>
</feature>
<evidence type="ECO:0000256" key="5">
    <source>
        <dbReference type="ARBA" id="ARBA00023306"/>
    </source>
</evidence>
<dbReference type="GO" id="GO:0007076">
    <property type="term" value="P:mitotic chromosome condensation"/>
    <property type="evidence" value="ECO:0007669"/>
    <property type="project" value="InterPro"/>
</dbReference>
<sequence>MNFKFPGTYAELKDTNFSEYYRVKSKNLIPNMDDRLIYMKINYFQDEFHQIPTLIEDAQTFDFLYYLIEYLDKHQNQKAQLQLIDIFSSQILKLHNNHYQAFQMTLFLLLNLLQQKQIQGPQVKRSLKQLKQLFSLNTLVNLDREGIRYVFDLIKMALEIKETQIREVWIEVLILALTIWSKHETILKNTIVHLMYEQESVVPNLSKFLVACSKNDKLKSYTIDQLGLLINFITDKSTNQTESLAVKNLRELLTISSKDMPKIYYQQLSSMIGLYDNENYHIRSGLSDVITNVIEYLVKESKENDDEVLLQNANNLTQSLMSRHLDKTALCRSNVLQCLSQLLNLNCIQKHHLPAIFAISQSRLRDVSGYARKSALQLLKSVSRCYRYLYVQSQGRDNFWSLKEIEEQTRNYQQELDNIHNDFEKIDLKFQEGLITEEQVNDTIKNIRKKIQEINKSQEYLNEYSKFLDGMQSAITKVLQLCQSKNQADVIHSIKLFAYLSKYQFEAAGIGLRRMILLVWSQDKSIQYEVIKKFWKLYFKNNKNTKQIILSIINLISNSNQKELLSIEKILESYETEQAPNYQFPNKTFGVLWDLFGRPEINQRSMLIFVRIMLTRNSSYFNIEKIRQIQELLMSYNRKDPDWIIIKELSIILSKVDRNQEKNKFYLSKSIELLIRLLIKYKDTTDMNYFSACDSIMQLISLLCENAEQKFEGLIKEFGFEQPQQILMELEQHSNKDEMHLTHAIYIAGCISLQLLVLIDKTHDQLKQVKNDKESKIGKEQEIDKISGGLDGDFERLHEEVSEIQDIKLVQQNLLSIFSQLVKIIIEDCLIQMESNSSSNKQQSPLVQVSLITMCKFMCLSESYCRQNIEMLFNIMKYPFFDQVIKNNVLISIGDLLHMWPNTVQRFHKQIYSNLFDSNGPLRRVTLLVLTHLILNDMIKSKSSLSHIPVLLNDPCQQIQCMARYFLNELQKKEQRAISNAIPDIILNIHEHNEIIISQISIYIDKNLVESIVEKLINILGFSQNQSEIKNISILFNYMNLNQNSLQRFLDGWESYREKLKDQFVYNQFQTLIKKLRRTLSSESKVQIEEFEMKVENYDKETFENRRRDKVSKRKYCKTQQQDKDEKEFKENISNKKQQQQRKIKRKDEDIIEIESNSEDETSQGLVLKQQQTNQRGRRRLFKRNDE</sequence>
<feature type="compositionally biased region" description="Basic and acidic residues" evidence="7">
    <location>
        <begin position="1121"/>
        <end position="1134"/>
    </location>
</feature>
<comment type="caution">
    <text evidence="9">The sequence shown here is derived from an EMBL/GenBank/DDBJ whole genome shotgun (WGS) entry which is preliminary data.</text>
</comment>
<evidence type="ECO:0000313" key="10">
    <source>
        <dbReference type="Proteomes" id="UP000692954"/>
    </source>
</evidence>
<dbReference type="GO" id="GO:0000779">
    <property type="term" value="C:condensed chromosome, centromeric region"/>
    <property type="evidence" value="ECO:0007669"/>
    <property type="project" value="TreeGrafter"/>
</dbReference>
<dbReference type="InterPro" id="IPR026971">
    <property type="entry name" value="CND1/NCAPD3"/>
</dbReference>
<accession>A0A8S1KQC2</accession>
<feature type="region of interest" description="Disordered" evidence="7">
    <location>
        <begin position="1114"/>
        <end position="1187"/>
    </location>
</feature>